<sequence>MNAYTSPPDPLSIFQRLLLSVAEYFIFGRRVSNAPISENLYQPFATDRIALDSPDVASMSRNGHVREAAVRRLAKSTDGSEVPFLLVCVNDWVSPVREAALAALQARLRPEYAGHFVRNLPLVIRLADCGRHDHAPFVAAVLDQLRAPESRPALLEGLTSADRAVRRLCFRLAIETADIPRLEFLGQAIRDDDPSVRLWAARTAGSTLGLEDYLDLTAVMARDRFMPVRRQALVGLVEMSPEHVEPVLRASLLDPHVSIREIARYHLAKSGGFDARSFYRAAVYEGRLKNLSSALAGLGETGTREDAKLVEPWLSQPNTKIRRAAARALGRLDGDSHIDDLLRALEDDRPNVSRAAKDALRGRLRLIAPERLWQVFERDRRSHARRHSLGLLAGLGKWERLPYLIRACSDDDPEIAARAHRLIADWFARFNRSFTPPSPENLRRISTALETYGPAMEPEAVMRLREYLKGW</sequence>
<keyword evidence="2" id="KW-1185">Reference proteome</keyword>
<dbReference type="InterPro" id="IPR004155">
    <property type="entry name" value="PBS_lyase_HEAT"/>
</dbReference>
<dbReference type="InterPro" id="IPR016024">
    <property type="entry name" value="ARM-type_fold"/>
</dbReference>
<dbReference type="KEGG" id="pbor:BSF38_04310"/>
<evidence type="ECO:0000313" key="1">
    <source>
        <dbReference type="EMBL" id="APW62758.1"/>
    </source>
</evidence>
<organism evidence="1 2">
    <name type="scientific">Paludisphaera borealis</name>
    <dbReference type="NCBI Taxonomy" id="1387353"/>
    <lineage>
        <taxon>Bacteria</taxon>
        <taxon>Pseudomonadati</taxon>
        <taxon>Planctomycetota</taxon>
        <taxon>Planctomycetia</taxon>
        <taxon>Isosphaerales</taxon>
        <taxon>Isosphaeraceae</taxon>
        <taxon>Paludisphaera</taxon>
    </lineage>
</organism>
<accession>A0A1U7CV24</accession>
<dbReference type="EMBL" id="CP019082">
    <property type="protein sequence ID" value="APW62758.1"/>
    <property type="molecule type" value="Genomic_DNA"/>
</dbReference>
<dbReference type="InterPro" id="IPR011989">
    <property type="entry name" value="ARM-like"/>
</dbReference>
<dbReference type="SMART" id="SM00567">
    <property type="entry name" value="EZ_HEAT"/>
    <property type="match status" value="3"/>
</dbReference>
<proteinExistence type="predicted"/>
<evidence type="ECO:0000313" key="2">
    <source>
        <dbReference type="Proteomes" id="UP000186309"/>
    </source>
</evidence>
<dbReference type="Gene3D" id="1.25.10.10">
    <property type="entry name" value="Leucine-rich Repeat Variant"/>
    <property type="match status" value="3"/>
</dbReference>
<dbReference type="STRING" id="1387353.BSF38_04310"/>
<gene>
    <name evidence="1" type="ORF">BSF38_04310</name>
</gene>
<evidence type="ECO:0008006" key="3">
    <source>
        <dbReference type="Google" id="ProtNLM"/>
    </source>
</evidence>
<dbReference type="Proteomes" id="UP000186309">
    <property type="component" value="Chromosome"/>
</dbReference>
<protein>
    <recommendedName>
        <fullName evidence="3">HEAT repeat domain-containing protein</fullName>
    </recommendedName>
</protein>
<name>A0A1U7CV24_9BACT</name>
<dbReference type="AlphaFoldDB" id="A0A1U7CV24"/>
<reference evidence="2" key="1">
    <citation type="submission" date="2016-12" db="EMBL/GenBank/DDBJ databases">
        <title>Comparative genomics of four Isosphaeraceae planctomycetes: a common pool of plasmids and glycoside hydrolase genes.</title>
        <authorList>
            <person name="Ivanova A."/>
        </authorList>
    </citation>
    <scope>NUCLEOTIDE SEQUENCE [LARGE SCALE GENOMIC DNA]</scope>
    <source>
        <strain evidence="2">PX4</strain>
    </source>
</reference>
<dbReference type="Pfam" id="PF13646">
    <property type="entry name" value="HEAT_2"/>
    <property type="match status" value="2"/>
</dbReference>
<dbReference type="SUPFAM" id="SSF48371">
    <property type="entry name" value="ARM repeat"/>
    <property type="match status" value="2"/>
</dbReference>